<name>A0A815QCG0_9BILA</name>
<dbReference type="EMBL" id="CAJNOQ010020019">
    <property type="protein sequence ID" value="CAF1461377.1"/>
    <property type="molecule type" value="Genomic_DNA"/>
</dbReference>
<gene>
    <name evidence="2" type="ORF">GPM918_LOCUS35094</name>
    <name evidence="1" type="ORF">OVA965_LOCUS32291</name>
    <name evidence="4" type="ORF">SRO942_LOCUS35807</name>
    <name evidence="3" type="ORF">TMI583_LOCUS33148</name>
</gene>
<reference evidence="2" key="1">
    <citation type="submission" date="2021-02" db="EMBL/GenBank/DDBJ databases">
        <authorList>
            <person name="Nowell W R."/>
        </authorList>
    </citation>
    <scope>NUCLEOTIDE SEQUENCE</scope>
</reference>
<dbReference type="Proteomes" id="UP000677228">
    <property type="component" value="Unassembled WGS sequence"/>
</dbReference>
<evidence type="ECO:0000313" key="1">
    <source>
        <dbReference type="EMBL" id="CAF1384962.1"/>
    </source>
</evidence>
<dbReference type="Proteomes" id="UP000663829">
    <property type="component" value="Unassembled WGS sequence"/>
</dbReference>
<keyword evidence="5" id="KW-1185">Reference proteome</keyword>
<sequence length="92" mass="10243">MFDAYTRLRAVAQNSHLENELDVTKIVFVGETSTGKSTLNQYFLRFTCSFSQADAAACCPVIHRLCYSPNLADDEIRFIQPVGLKPADLANI</sequence>
<dbReference type="EMBL" id="CAJNOK010025044">
    <property type="protein sequence ID" value="CAF1384962.1"/>
    <property type="molecule type" value="Genomic_DNA"/>
</dbReference>
<proteinExistence type="predicted"/>
<dbReference type="EMBL" id="CAJOBC010085476">
    <property type="protein sequence ID" value="CAF4331525.1"/>
    <property type="molecule type" value="Genomic_DNA"/>
</dbReference>
<evidence type="ECO:0000313" key="3">
    <source>
        <dbReference type="EMBL" id="CAF4193103.1"/>
    </source>
</evidence>
<evidence type="ECO:0000313" key="4">
    <source>
        <dbReference type="EMBL" id="CAF4331525.1"/>
    </source>
</evidence>
<dbReference type="InterPro" id="IPR027417">
    <property type="entry name" value="P-loop_NTPase"/>
</dbReference>
<accession>A0A815QCG0</accession>
<protein>
    <submittedName>
        <fullName evidence="2">Uncharacterized protein</fullName>
    </submittedName>
</protein>
<dbReference type="Proteomes" id="UP000681722">
    <property type="component" value="Unassembled WGS sequence"/>
</dbReference>
<dbReference type="AlphaFoldDB" id="A0A815QCG0"/>
<dbReference type="SUPFAM" id="SSF52540">
    <property type="entry name" value="P-loop containing nucleoside triphosphate hydrolases"/>
    <property type="match status" value="1"/>
</dbReference>
<evidence type="ECO:0000313" key="2">
    <source>
        <dbReference type="EMBL" id="CAF1461377.1"/>
    </source>
</evidence>
<dbReference type="EMBL" id="CAJOBA010046744">
    <property type="protein sequence ID" value="CAF4193103.1"/>
    <property type="molecule type" value="Genomic_DNA"/>
</dbReference>
<dbReference type="Proteomes" id="UP000682733">
    <property type="component" value="Unassembled WGS sequence"/>
</dbReference>
<dbReference type="Gene3D" id="3.40.50.300">
    <property type="entry name" value="P-loop containing nucleotide triphosphate hydrolases"/>
    <property type="match status" value="1"/>
</dbReference>
<organism evidence="2 5">
    <name type="scientific">Didymodactylos carnosus</name>
    <dbReference type="NCBI Taxonomy" id="1234261"/>
    <lineage>
        <taxon>Eukaryota</taxon>
        <taxon>Metazoa</taxon>
        <taxon>Spiralia</taxon>
        <taxon>Gnathifera</taxon>
        <taxon>Rotifera</taxon>
        <taxon>Eurotatoria</taxon>
        <taxon>Bdelloidea</taxon>
        <taxon>Philodinida</taxon>
        <taxon>Philodinidae</taxon>
        <taxon>Didymodactylos</taxon>
    </lineage>
</organism>
<comment type="caution">
    <text evidence="2">The sequence shown here is derived from an EMBL/GenBank/DDBJ whole genome shotgun (WGS) entry which is preliminary data.</text>
</comment>
<evidence type="ECO:0000313" key="5">
    <source>
        <dbReference type="Proteomes" id="UP000663829"/>
    </source>
</evidence>